<accession>A0A8S5SMH6</accession>
<organism evidence="1">
    <name type="scientific">Podoviridae sp. ctf5T2</name>
    <dbReference type="NCBI Taxonomy" id="2827743"/>
    <lineage>
        <taxon>Viruses</taxon>
        <taxon>Duplodnaviria</taxon>
        <taxon>Heunggongvirae</taxon>
        <taxon>Uroviricota</taxon>
        <taxon>Caudoviricetes</taxon>
    </lineage>
</organism>
<name>A0A8S5SMH6_9CAUD</name>
<reference evidence="1" key="1">
    <citation type="journal article" date="2021" name="Proc. Natl. Acad. Sci. U.S.A.">
        <title>A Catalog of Tens of Thousands of Viruses from Human Metagenomes Reveals Hidden Associations with Chronic Diseases.</title>
        <authorList>
            <person name="Tisza M.J."/>
            <person name="Buck C.B."/>
        </authorList>
    </citation>
    <scope>NUCLEOTIDE SEQUENCE</scope>
    <source>
        <strain evidence="1">Ctf5T2</strain>
    </source>
</reference>
<dbReference type="EMBL" id="BK032623">
    <property type="protein sequence ID" value="DAF51871.1"/>
    <property type="molecule type" value="Genomic_DNA"/>
</dbReference>
<sequence length="146" mass="17124">MITDEKGMEWMFQKLYDAGWRYIVADNYDNIYLTNEKPVMFDDVDEVRISSCEKRIGATGFIKILPKLKPNEVFSIEEELGIVDWSKVKVDTPILVRDFENMKWAKRHFAFFKNGKVYTWDGGVTSWTCVNPNCVMSWKYAKLAEV</sequence>
<evidence type="ECO:0000313" key="1">
    <source>
        <dbReference type="EMBL" id="DAF51871.1"/>
    </source>
</evidence>
<protein>
    <submittedName>
        <fullName evidence="1">Uncharacterized protein</fullName>
    </submittedName>
</protein>
<proteinExistence type="predicted"/>